<feature type="transmembrane region" description="Helical" evidence="7">
    <location>
        <begin position="125"/>
        <end position="151"/>
    </location>
</feature>
<dbReference type="OrthoDB" id="6132759at2759"/>
<sequence>VFKSILVYSIFYFQVGASLFASNIGSGHFIGLAGSGASSGIGVTGFELSAIFGLVLLGWVFVPVYLNSGIYTMPGYMRERFGGQRIGVYLSVLSLMLYIFTKISADLYAGALYIQLALNKTGIEWFYFGILIVLGVAAIFTITGGLTAVIWTDFLQTLLMIVGAFTLMGFAFNKVGGYNSLIQKYPKALANIRYQNKSCGDPPDYYMNLFRPSQPGASDIPWTGMVFGQPIKVIWYWCTDQVIVQRTLASKNLTHAKGGCILASYLKLLPMWLIVFPGMVSRVLFPDRVGCSDPDECMKICGSPKGCSNIAYPELVIKLLPPGLSGLMLAVMMAALMSSLTSIFNSSSTIFTMDIWKKFRKNPREIELLIVGRMFVLILVVISVIWIPIIQ</sequence>
<dbReference type="AlphaFoldDB" id="A0A5N5T7R7"/>
<protein>
    <submittedName>
        <fullName evidence="8">Sodium/myo-inositol cotransporter 2</fullName>
    </submittedName>
</protein>
<dbReference type="InterPro" id="IPR038377">
    <property type="entry name" value="Na/Glc_symporter_sf"/>
</dbReference>
<feature type="transmembrane region" description="Helical" evidence="7">
    <location>
        <begin position="260"/>
        <end position="280"/>
    </location>
</feature>
<evidence type="ECO:0000256" key="6">
    <source>
        <dbReference type="RuleBase" id="RU362091"/>
    </source>
</evidence>
<dbReference type="PANTHER" id="PTHR11819:SF195">
    <property type="entry name" value="SODIUM_GLUCOSE COTRANSPORTER 4"/>
    <property type="match status" value="1"/>
</dbReference>
<name>A0A5N5T7R7_9CRUS</name>
<dbReference type="InterPro" id="IPR001734">
    <property type="entry name" value="Na/solute_symporter"/>
</dbReference>
<feature type="transmembrane region" description="Helical" evidence="7">
    <location>
        <begin position="45"/>
        <end position="66"/>
    </location>
</feature>
<keyword evidence="9" id="KW-1185">Reference proteome</keyword>
<evidence type="ECO:0000313" key="9">
    <source>
        <dbReference type="Proteomes" id="UP000326759"/>
    </source>
</evidence>
<dbReference type="Gene3D" id="1.20.1730.10">
    <property type="entry name" value="Sodium/glucose cotransporter"/>
    <property type="match status" value="1"/>
</dbReference>
<dbReference type="Pfam" id="PF00474">
    <property type="entry name" value="SSF"/>
    <property type="match status" value="1"/>
</dbReference>
<dbReference type="GO" id="GO:0005412">
    <property type="term" value="F:D-glucose:sodium symporter activity"/>
    <property type="evidence" value="ECO:0007669"/>
    <property type="project" value="TreeGrafter"/>
</dbReference>
<reference evidence="8 9" key="1">
    <citation type="journal article" date="2019" name="PLoS Biol.">
        <title>Sex chromosomes control vertical transmission of feminizing Wolbachia symbionts in an isopod.</title>
        <authorList>
            <person name="Becking T."/>
            <person name="Chebbi M.A."/>
            <person name="Giraud I."/>
            <person name="Moumen B."/>
            <person name="Laverre T."/>
            <person name="Caubet Y."/>
            <person name="Peccoud J."/>
            <person name="Gilbert C."/>
            <person name="Cordaux R."/>
        </authorList>
    </citation>
    <scope>NUCLEOTIDE SEQUENCE [LARGE SCALE GENOMIC DNA]</scope>
    <source>
        <strain evidence="8">ANa2</strain>
        <tissue evidence="8">Whole body excluding digestive tract and cuticle</tissue>
    </source>
</reference>
<gene>
    <name evidence="8" type="ORF">Anas_12400</name>
</gene>
<dbReference type="EMBL" id="SEYY01008608">
    <property type="protein sequence ID" value="KAB7502088.1"/>
    <property type="molecule type" value="Genomic_DNA"/>
</dbReference>
<evidence type="ECO:0000256" key="4">
    <source>
        <dbReference type="ARBA" id="ARBA00022989"/>
    </source>
</evidence>
<feature type="transmembrane region" description="Helical" evidence="7">
    <location>
        <begin position="366"/>
        <end position="389"/>
    </location>
</feature>
<evidence type="ECO:0000256" key="1">
    <source>
        <dbReference type="ARBA" id="ARBA00004141"/>
    </source>
</evidence>
<comment type="subcellular location">
    <subcellularLocation>
        <location evidence="1">Membrane</location>
        <topology evidence="1">Multi-pass membrane protein</topology>
    </subcellularLocation>
</comment>
<feature type="transmembrane region" description="Helical" evidence="7">
    <location>
        <begin position="324"/>
        <end position="345"/>
    </location>
</feature>
<evidence type="ECO:0000256" key="7">
    <source>
        <dbReference type="SAM" id="Phobius"/>
    </source>
</evidence>
<evidence type="ECO:0000313" key="8">
    <source>
        <dbReference type="EMBL" id="KAB7502088.1"/>
    </source>
</evidence>
<keyword evidence="4 7" id="KW-1133">Transmembrane helix</keyword>
<dbReference type="Proteomes" id="UP000326759">
    <property type="component" value="Unassembled WGS sequence"/>
</dbReference>
<dbReference type="NCBIfam" id="TIGR00813">
    <property type="entry name" value="sss"/>
    <property type="match status" value="1"/>
</dbReference>
<evidence type="ECO:0000256" key="5">
    <source>
        <dbReference type="ARBA" id="ARBA00023136"/>
    </source>
</evidence>
<feature type="transmembrane region" description="Helical" evidence="7">
    <location>
        <begin position="86"/>
        <end position="113"/>
    </location>
</feature>
<dbReference type="GO" id="GO:0005886">
    <property type="term" value="C:plasma membrane"/>
    <property type="evidence" value="ECO:0007669"/>
    <property type="project" value="TreeGrafter"/>
</dbReference>
<feature type="transmembrane region" description="Helical" evidence="7">
    <location>
        <begin position="157"/>
        <end position="175"/>
    </location>
</feature>
<feature type="transmembrane region" description="Helical" evidence="7">
    <location>
        <begin position="6"/>
        <end position="33"/>
    </location>
</feature>
<proteinExistence type="inferred from homology"/>
<keyword evidence="5 7" id="KW-0472">Membrane</keyword>
<organism evidence="8 9">
    <name type="scientific">Armadillidium nasatum</name>
    <dbReference type="NCBI Taxonomy" id="96803"/>
    <lineage>
        <taxon>Eukaryota</taxon>
        <taxon>Metazoa</taxon>
        <taxon>Ecdysozoa</taxon>
        <taxon>Arthropoda</taxon>
        <taxon>Crustacea</taxon>
        <taxon>Multicrustacea</taxon>
        <taxon>Malacostraca</taxon>
        <taxon>Eumalacostraca</taxon>
        <taxon>Peracarida</taxon>
        <taxon>Isopoda</taxon>
        <taxon>Oniscidea</taxon>
        <taxon>Crinocheta</taxon>
        <taxon>Armadillidiidae</taxon>
        <taxon>Armadillidium</taxon>
    </lineage>
</organism>
<feature type="non-terminal residue" evidence="8">
    <location>
        <position position="1"/>
    </location>
</feature>
<evidence type="ECO:0000256" key="3">
    <source>
        <dbReference type="ARBA" id="ARBA00022692"/>
    </source>
</evidence>
<comment type="similarity">
    <text evidence="2 6">Belongs to the sodium:solute symporter (SSF) (TC 2.A.21) family.</text>
</comment>
<dbReference type="PANTHER" id="PTHR11819">
    <property type="entry name" value="SOLUTE CARRIER FAMILY 5"/>
    <property type="match status" value="1"/>
</dbReference>
<evidence type="ECO:0000256" key="2">
    <source>
        <dbReference type="ARBA" id="ARBA00006434"/>
    </source>
</evidence>
<comment type="caution">
    <text evidence="8">The sequence shown here is derived from an EMBL/GenBank/DDBJ whole genome shotgun (WGS) entry which is preliminary data.</text>
</comment>
<dbReference type="PROSITE" id="PS50283">
    <property type="entry name" value="NA_SOLUT_SYMP_3"/>
    <property type="match status" value="1"/>
</dbReference>
<keyword evidence="3 7" id="KW-0812">Transmembrane</keyword>
<accession>A0A5N5T7R7</accession>